<reference evidence="2" key="1">
    <citation type="journal article" date="2015" name="Nature">
        <title>Complex archaea that bridge the gap between prokaryotes and eukaryotes.</title>
        <authorList>
            <person name="Spang A."/>
            <person name="Saw J.H."/>
            <person name="Jorgensen S.L."/>
            <person name="Zaremba-Niedzwiedzka K."/>
            <person name="Martijn J."/>
            <person name="Lind A.E."/>
            <person name="van Eijk R."/>
            <person name="Schleper C."/>
            <person name="Guy L."/>
            <person name="Ettema T.J."/>
        </authorList>
    </citation>
    <scope>NUCLEOTIDE SEQUENCE</scope>
</reference>
<keyword evidence="1" id="KW-1133">Transmembrane helix</keyword>
<keyword evidence="1" id="KW-0472">Membrane</keyword>
<proteinExistence type="predicted"/>
<organism evidence="2">
    <name type="scientific">marine sediment metagenome</name>
    <dbReference type="NCBI Taxonomy" id="412755"/>
    <lineage>
        <taxon>unclassified sequences</taxon>
        <taxon>metagenomes</taxon>
        <taxon>ecological metagenomes</taxon>
    </lineage>
</organism>
<feature type="transmembrane region" description="Helical" evidence="1">
    <location>
        <begin position="34"/>
        <end position="60"/>
    </location>
</feature>
<comment type="caution">
    <text evidence="2">The sequence shown here is derived from an EMBL/GenBank/DDBJ whole genome shotgun (WGS) entry which is preliminary data.</text>
</comment>
<dbReference type="EMBL" id="LAZR01002211">
    <property type="protein sequence ID" value="KKN33023.1"/>
    <property type="molecule type" value="Genomic_DNA"/>
</dbReference>
<keyword evidence="1" id="KW-0812">Transmembrane</keyword>
<gene>
    <name evidence="2" type="ORF">LCGC14_0807920</name>
</gene>
<sequence>MIDKVTFIICLIKLLALQIILVGFFLGVYSHAPIHSLIISCGSLVFAIASNVMLFHILYFRRKHPRG</sequence>
<dbReference type="AlphaFoldDB" id="A0A0F9SV34"/>
<name>A0A0F9SV34_9ZZZZ</name>
<accession>A0A0F9SV34</accession>
<protein>
    <submittedName>
        <fullName evidence="2">Uncharacterized protein</fullName>
    </submittedName>
</protein>
<evidence type="ECO:0000313" key="2">
    <source>
        <dbReference type="EMBL" id="KKN33023.1"/>
    </source>
</evidence>
<evidence type="ECO:0000256" key="1">
    <source>
        <dbReference type="SAM" id="Phobius"/>
    </source>
</evidence>
<feature type="transmembrane region" description="Helical" evidence="1">
    <location>
        <begin position="7"/>
        <end position="28"/>
    </location>
</feature>